<keyword evidence="2 7" id="KW-0813">Transport</keyword>
<dbReference type="InterPro" id="IPR000515">
    <property type="entry name" value="MetI-like"/>
</dbReference>
<dbReference type="Pfam" id="PF00528">
    <property type="entry name" value="BPD_transp_1"/>
    <property type="match status" value="1"/>
</dbReference>
<evidence type="ECO:0000256" key="4">
    <source>
        <dbReference type="ARBA" id="ARBA00022692"/>
    </source>
</evidence>
<keyword evidence="6 7" id="KW-0472">Membrane</keyword>
<dbReference type="PANTHER" id="PTHR43005:SF1">
    <property type="entry name" value="SPERMIDINE_PUTRESCINE TRANSPORT SYSTEM PERMEASE PROTEIN"/>
    <property type="match status" value="1"/>
</dbReference>
<evidence type="ECO:0000256" key="7">
    <source>
        <dbReference type="RuleBase" id="RU363032"/>
    </source>
</evidence>
<evidence type="ECO:0000256" key="1">
    <source>
        <dbReference type="ARBA" id="ARBA00004651"/>
    </source>
</evidence>
<dbReference type="EMBL" id="JAFMPY010000014">
    <property type="protein sequence ID" value="MBO0904821.1"/>
    <property type="molecule type" value="Genomic_DNA"/>
</dbReference>
<evidence type="ECO:0000256" key="3">
    <source>
        <dbReference type="ARBA" id="ARBA00022475"/>
    </source>
</evidence>
<feature type="transmembrane region" description="Helical" evidence="7">
    <location>
        <begin position="68"/>
        <end position="93"/>
    </location>
</feature>
<evidence type="ECO:0000256" key="5">
    <source>
        <dbReference type="ARBA" id="ARBA00022989"/>
    </source>
</evidence>
<keyword evidence="10" id="KW-1185">Reference proteome</keyword>
<dbReference type="SUPFAM" id="SSF161098">
    <property type="entry name" value="MetI-like"/>
    <property type="match status" value="1"/>
</dbReference>
<keyword evidence="5 7" id="KW-1133">Transmembrane helix</keyword>
<dbReference type="PROSITE" id="PS50928">
    <property type="entry name" value="ABC_TM1"/>
    <property type="match status" value="1"/>
</dbReference>
<feature type="transmembrane region" description="Helical" evidence="7">
    <location>
        <begin position="221"/>
        <end position="242"/>
    </location>
</feature>
<proteinExistence type="inferred from homology"/>
<dbReference type="InterPro" id="IPR035906">
    <property type="entry name" value="MetI-like_sf"/>
</dbReference>
<evidence type="ECO:0000313" key="9">
    <source>
        <dbReference type="EMBL" id="MBO0904821.1"/>
    </source>
</evidence>
<name>A0ABS3J571_9HYPH</name>
<dbReference type="CDD" id="cd06261">
    <property type="entry name" value="TM_PBP2"/>
    <property type="match status" value="1"/>
</dbReference>
<dbReference type="PANTHER" id="PTHR43005">
    <property type="entry name" value="BLR7065 PROTEIN"/>
    <property type="match status" value="1"/>
</dbReference>
<feature type="transmembrane region" description="Helical" evidence="7">
    <location>
        <begin position="105"/>
        <end position="135"/>
    </location>
</feature>
<comment type="subcellular location">
    <subcellularLocation>
        <location evidence="1 7">Cell membrane</location>
        <topology evidence="1 7">Multi-pass membrane protein</topology>
    </subcellularLocation>
</comment>
<feature type="transmembrane region" description="Helical" evidence="7">
    <location>
        <begin position="262"/>
        <end position="286"/>
    </location>
</feature>
<dbReference type="Gene3D" id="1.10.3720.10">
    <property type="entry name" value="MetI-like"/>
    <property type="match status" value="1"/>
</dbReference>
<feature type="transmembrane region" description="Helical" evidence="7">
    <location>
        <begin position="12"/>
        <end position="39"/>
    </location>
</feature>
<keyword evidence="4 7" id="KW-0812">Transmembrane</keyword>
<comment type="caution">
    <text evidence="9">The sequence shown here is derived from an EMBL/GenBank/DDBJ whole genome shotgun (WGS) entry which is preliminary data.</text>
</comment>
<evidence type="ECO:0000256" key="6">
    <source>
        <dbReference type="ARBA" id="ARBA00023136"/>
    </source>
</evidence>
<evidence type="ECO:0000256" key="2">
    <source>
        <dbReference type="ARBA" id="ARBA00022448"/>
    </source>
</evidence>
<feature type="transmembrane region" description="Helical" evidence="7">
    <location>
        <begin position="155"/>
        <end position="176"/>
    </location>
</feature>
<keyword evidence="3" id="KW-1003">Cell membrane</keyword>
<reference evidence="9 10" key="1">
    <citation type="submission" date="2021-03" db="EMBL/GenBank/DDBJ databases">
        <title>Whole genome sequence of Jiella sp. MQZ13P-4.</title>
        <authorList>
            <person name="Tuo L."/>
        </authorList>
    </citation>
    <scope>NUCLEOTIDE SEQUENCE [LARGE SCALE GENOMIC DNA]</scope>
    <source>
        <strain evidence="9 10">MQZ13P-4</strain>
    </source>
</reference>
<evidence type="ECO:0000313" key="10">
    <source>
        <dbReference type="Proteomes" id="UP000664288"/>
    </source>
</evidence>
<evidence type="ECO:0000259" key="8">
    <source>
        <dbReference type="PROSITE" id="PS50928"/>
    </source>
</evidence>
<accession>A0ABS3J571</accession>
<feature type="domain" description="ABC transmembrane type-1" evidence="8">
    <location>
        <begin position="64"/>
        <end position="279"/>
    </location>
</feature>
<protein>
    <submittedName>
        <fullName evidence="9">Sugar ABC transporter permease</fullName>
    </submittedName>
</protein>
<dbReference type="RefSeq" id="WP_207351455.1">
    <property type="nucleotide sequence ID" value="NZ_JAFMPY010000014.1"/>
</dbReference>
<organism evidence="9 10">
    <name type="scientific">Jiella sonneratiae</name>
    <dbReference type="NCBI Taxonomy" id="2816856"/>
    <lineage>
        <taxon>Bacteria</taxon>
        <taxon>Pseudomonadati</taxon>
        <taxon>Pseudomonadota</taxon>
        <taxon>Alphaproteobacteria</taxon>
        <taxon>Hyphomicrobiales</taxon>
        <taxon>Aurantimonadaceae</taxon>
        <taxon>Jiella</taxon>
    </lineage>
</organism>
<gene>
    <name evidence="9" type="ORF">J1C47_14335</name>
</gene>
<comment type="similarity">
    <text evidence="7">Belongs to the binding-protein-dependent transport system permease family.</text>
</comment>
<dbReference type="Proteomes" id="UP000664288">
    <property type="component" value="Unassembled WGS sequence"/>
</dbReference>
<sequence length="294" mass="31956">MHSSRLRGYGLYILPTFLVLATITIVPLFVTFTVSLFLIDVTSGLPPVWQGFYNYVSLLSDSRFLNSLVVTAELIFIPVALQLLFGLALAICLRERLAGTRWMRILFLLPAVIPPAVSGLVWKLFVIPGAGGLAWLSGLLGIDLDIDLLSMPATALATVVVASTWVGTPFVALILLSGIETIGKDQYESATLDGATWWQTHRYISIPTLAPIIRTVVVFRILEALAIFPIIFVLTGGGPAGATEPVNFYAYVTGFDYLQIDYAASMIVLFFLAMMAFCSPFLVQIARSAEGGAR</sequence>